<comment type="caution">
    <text evidence="2">The sequence shown here is derived from an EMBL/GenBank/DDBJ whole genome shotgun (WGS) entry which is preliminary data.</text>
</comment>
<dbReference type="InterPro" id="IPR006764">
    <property type="entry name" value="SAM_dep_MeTrfase_SAV2177_type"/>
</dbReference>
<dbReference type="InterPro" id="IPR029063">
    <property type="entry name" value="SAM-dependent_MTases_sf"/>
</dbReference>
<feature type="region of interest" description="Disordered" evidence="1">
    <location>
        <begin position="240"/>
        <end position="273"/>
    </location>
</feature>
<protein>
    <recommendedName>
        <fullName evidence="4">S-adenosyl methyltransferase</fullName>
    </recommendedName>
</protein>
<reference evidence="2 3" key="1">
    <citation type="submission" date="2021-01" db="EMBL/GenBank/DDBJ databases">
        <title>Whole genome shotgun sequence of Actinoplanes humidus NBRC 14915.</title>
        <authorList>
            <person name="Komaki H."/>
            <person name="Tamura T."/>
        </authorList>
    </citation>
    <scope>NUCLEOTIDE SEQUENCE [LARGE SCALE GENOMIC DNA]</scope>
    <source>
        <strain evidence="2 3">NBRC 14915</strain>
    </source>
</reference>
<dbReference type="Pfam" id="PF04672">
    <property type="entry name" value="Methyltransf_19"/>
    <property type="match status" value="1"/>
</dbReference>
<evidence type="ECO:0000313" key="2">
    <source>
        <dbReference type="EMBL" id="GIE24800.1"/>
    </source>
</evidence>
<evidence type="ECO:0008006" key="4">
    <source>
        <dbReference type="Google" id="ProtNLM"/>
    </source>
</evidence>
<dbReference type="Proteomes" id="UP000603200">
    <property type="component" value="Unassembled WGS sequence"/>
</dbReference>
<accession>A0ABQ4A1R5</accession>
<dbReference type="PIRSF" id="PIRSF017393">
    <property type="entry name" value="MTase_SAV2177"/>
    <property type="match status" value="1"/>
</dbReference>
<keyword evidence="3" id="KW-1185">Reference proteome</keyword>
<dbReference type="RefSeq" id="WP_203841800.1">
    <property type="nucleotide sequence ID" value="NZ_BAAATV010000001.1"/>
</dbReference>
<gene>
    <name evidence="2" type="ORF">Ahu01nite_079020</name>
</gene>
<name>A0ABQ4A1R5_9ACTN</name>
<dbReference type="Gene3D" id="3.40.50.150">
    <property type="entry name" value="Vaccinia Virus protein VP39"/>
    <property type="match status" value="1"/>
</dbReference>
<dbReference type="EMBL" id="BOMN01000113">
    <property type="protein sequence ID" value="GIE24800.1"/>
    <property type="molecule type" value="Genomic_DNA"/>
</dbReference>
<dbReference type="SUPFAM" id="SSF53335">
    <property type="entry name" value="S-adenosyl-L-methionine-dependent methyltransferases"/>
    <property type="match status" value="1"/>
</dbReference>
<proteinExistence type="predicted"/>
<evidence type="ECO:0000256" key="1">
    <source>
        <dbReference type="SAM" id="MobiDB-lite"/>
    </source>
</evidence>
<evidence type="ECO:0000313" key="3">
    <source>
        <dbReference type="Proteomes" id="UP000603200"/>
    </source>
</evidence>
<sequence>MTDNAPDYGIDTTRPHPARRYNYWLGGKDNFAPDRESADEIERKYPPVRTAALGNRLFLQRAVQYLALEAGIRQFIDIGTGLPTADNTHEVAQRIAPDSRIVYVDNDPLVLTHARALLTSDPQGRTAYIDADLNNPQQILDHQALRDTLDMTQPVAVMLVAVLHFIPDGEQAYAVVQELLSQVAPGSYLVVSHATGDFLDEATRLWLSTHDFVFRDRGEFSEFFTGLDLVTPGIVPITAWRPGADDKPPPPDQAPVYGAIGRKPVPATREHHS</sequence>
<organism evidence="2 3">
    <name type="scientific">Winogradskya humida</name>
    <dbReference type="NCBI Taxonomy" id="113566"/>
    <lineage>
        <taxon>Bacteria</taxon>
        <taxon>Bacillati</taxon>
        <taxon>Actinomycetota</taxon>
        <taxon>Actinomycetes</taxon>
        <taxon>Micromonosporales</taxon>
        <taxon>Micromonosporaceae</taxon>
        <taxon>Winogradskya</taxon>
    </lineage>
</organism>